<evidence type="ECO:0000313" key="2">
    <source>
        <dbReference type="Proteomes" id="UP000093523"/>
    </source>
</evidence>
<accession>A0A1B9NUS2</accession>
<evidence type="ECO:0008006" key="3">
    <source>
        <dbReference type="Google" id="ProtNLM"/>
    </source>
</evidence>
<dbReference type="AlphaFoldDB" id="A0A1B9NUS2"/>
<dbReference type="Pfam" id="PF11225">
    <property type="entry name" value="DUF3024"/>
    <property type="match status" value="1"/>
</dbReference>
<evidence type="ECO:0000313" key="1">
    <source>
        <dbReference type="EMBL" id="OCH17767.1"/>
    </source>
</evidence>
<gene>
    <name evidence="1" type="ORF">A6E04_18055</name>
</gene>
<dbReference type="STRING" id="688.A6E04_18055"/>
<comment type="caution">
    <text evidence="1">The sequence shown here is derived from an EMBL/GenBank/DDBJ whole genome shotgun (WGS) entry which is preliminary data.</text>
</comment>
<dbReference type="EMBL" id="MAJU01000027">
    <property type="protein sequence ID" value="OCH17767.1"/>
    <property type="molecule type" value="Genomic_DNA"/>
</dbReference>
<reference evidence="1 2" key="1">
    <citation type="submission" date="2016-06" db="EMBL/GenBank/DDBJ databases">
        <authorList>
            <person name="Kjaerup R.B."/>
            <person name="Dalgaard T.S."/>
            <person name="Juul-Madsen H.R."/>
        </authorList>
    </citation>
    <scope>NUCLEOTIDE SEQUENCE [LARGE SCALE GENOMIC DNA]</scope>
    <source>
        <strain evidence="1 2">1S159</strain>
    </source>
</reference>
<name>A0A1B9NUS2_ALILO</name>
<organism evidence="1 2">
    <name type="scientific">Aliivibrio logei</name>
    <name type="common">Vibrio logei</name>
    <dbReference type="NCBI Taxonomy" id="688"/>
    <lineage>
        <taxon>Bacteria</taxon>
        <taxon>Pseudomonadati</taxon>
        <taxon>Pseudomonadota</taxon>
        <taxon>Gammaproteobacteria</taxon>
        <taxon>Vibrionales</taxon>
        <taxon>Vibrionaceae</taxon>
        <taxon>Aliivibrio</taxon>
    </lineage>
</organism>
<sequence length="115" mass="13668">MAFSEFELKRYGKVIEDFLVVHRPPIELRVQVDISYRIDGQSIEIFELRPVWNDPTKITECSIAKATYVKSKNEWKIYWMKSDFKWHSYEPVQSVKELSSFTETVAADEYSCFWG</sequence>
<proteinExistence type="predicted"/>
<dbReference type="Proteomes" id="UP000093523">
    <property type="component" value="Unassembled WGS sequence"/>
</dbReference>
<dbReference type="OrthoDB" id="1362002at2"/>
<dbReference type="InterPro" id="IPR021388">
    <property type="entry name" value="DUF3024"/>
</dbReference>
<protein>
    <recommendedName>
        <fullName evidence="3">DUF3024 domain-containing protein</fullName>
    </recommendedName>
</protein>